<gene>
    <name evidence="1" type="ORF">EWB00_006925</name>
</gene>
<comment type="caution">
    <text evidence="1">The sequence shown here is derived from an EMBL/GenBank/DDBJ whole genome shotgun (WGS) entry which is preliminary data.</text>
</comment>
<keyword evidence="2" id="KW-1185">Reference proteome</keyword>
<dbReference type="OrthoDB" id="6242275at2759"/>
<dbReference type="AlphaFoldDB" id="A0A4Z2CXA2"/>
<accession>A0A4Z2CXA2</accession>
<organism evidence="1 2">
    <name type="scientific">Schistosoma japonicum</name>
    <name type="common">Blood fluke</name>
    <dbReference type="NCBI Taxonomy" id="6182"/>
    <lineage>
        <taxon>Eukaryota</taxon>
        <taxon>Metazoa</taxon>
        <taxon>Spiralia</taxon>
        <taxon>Lophotrochozoa</taxon>
        <taxon>Platyhelminthes</taxon>
        <taxon>Trematoda</taxon>
        <taxon>Digenea</taxon>
        <taxon>Strigeidida</taxon>
        <taxon>Schistosomatoidea</taxon>
        <taxon>Schistosomatidae</taxon>
        <taxon>Schistosoma</taxon>
    </lineage>
</organism>
<evidence type="ECO:0000313" key="1">
    <source>
        <dbReference type="EMBL" id="TNN08580.1"/>
    </source>
</evidence>
<name>A0A4Z2CXA2_SCHJA</name>
<sequence>MSSSFCSQDDAWNRSYQALNNTSPLSARFSKFLRDYAKEEESNDTDFSQKTRDSSLNKSNSYLRTSLTESSSGSLNTSFLSSQEATKRNNVDNNILNQCTLIRNNLKLLKSQVDFLLKSNTSEVEGLDRQIHETLTKELESLLKWLEPNYSRNKETKQDEVLPQSPRLNSLSLKTLSDMHEITPDGIQENESKNSLLSLNKTCVLKTDENDTVNTNIYAFMEKMEDDFKYLANKFEILAKKIETFEQLNWNELLHDFRRNIQEQTVKMCISYIVQELDRNIFEP</sequence>
<reference evidence="1 2" key="1">
    <citation type="submission" date="2019-03" db="EMBL/GenBank/DDBJ databases">
        <title>An improved genome assembly of the fluke Schistosoma japonicum.</title>
        <authorList>
            <person name="Hu W."/>
            <person name="Luo F."/>
            <person name="Yin M."/>
            <person name="Mo X."/>
            <person name="Sun C."/>
            <person name="Wu Q."/>
            <person name="Zhu B."/>
            <person name="Xiang M."/>
            <person name="Wang J."/>
            <person name="Wang Y."/>
            <person name="Zhang T."/>
            <person name="Xu B."/>
            <person name="Zheng H."/>
            <person name="Feng Z."/>
        </authorList>
    </citation>
    <scope>NUCLEOTIDE SEQUENCE [LARGE SCALE GENOMIC DNA]</scope>
    <source>
        <strain evidence="1">HuSjv2</strain>
        <tissue evidence="1">Worms</tissue>
    </source>
</reference>
<proteinExistence type="predicted"/>
<evidence type="ECO:0000313" key="2">
    <source>
        <dbReference type="Proteomes" id="UP000311919"/>
    </source>
</evidence>
<dbReference type="Proteomes" id="UP000311919">
    <property type="component" value="Unassembled WGS sequence"/>
</dbReference>
<protein>
    <submittedName>
        <fullName evidence="1">Uncharacterized protein</fullName>
    </submittedName>
</protein>
<dbReference type="EMBL" id="SKCS01000406">
    <property type="protein sequence ID" value="TNN08580.1"/>
    <property type="molecule type" value="Genomic_DNA"/>
</dbReference>